<dbReference type="PANTHER" id="PTHR43300:SF11">
    <property type="entry name" value="ACETYLTRANSFERASE RV3034C-RELATED"/>
    <property type="match status" value="1"/>
</dbReference>
<evidence type="ECO:0000313" key="2">
    <source>
        <dbReference type="EMBL" id="SUW91542.1"/>
    </source>
</evidence>
<dbReference type="SUPFAM" id="SSF51161">
    <property type="entry name" value="Trimeric LpxA-like enzymes"/>
    <property type="match status" value="1"/>
</dbReference>
<keyword evidence="2" id="KW-0012">Acyltransferase</keyword>
<dbReference type="InterPro" id="IPR050179">
    <property type="entry name" value="Trans_hexapeptide_repeat"/>
</dbReference>
<dbReference type="PANTHER" id="PTHR43300">
    <property type="entry name" value="ACETYLTRANSFERASE"/>
    <property type="match status" value="1"/>
</dbReference>
<dbReference type="GO" id="GO:0008811">
    <property type="term" value="F:chloramphenicol O-acetyltransferase activity"/>
    <property type="evidence" value="ECO:0007669"/>
    <property type="project" value="UniProtKB-EC"/>
</dbReference>
<dbReference type="Gene3D" id="2.160.10.10">
    <property type="entry name" value="Hexapeptide repeat proteins"/>
    <property type="match status" value="1"/>
</dbReference>
<reference evidence="2 3" key="1">
    <citation type="submission" date="2018-06" db="EMBL/GenBank/DDBJ databases">
        <authorList>
            <consortium name="Pathogen Informatics"/>
            <person name="Doyle S."/>
        </authorList>
    </citation>
    <scope>NUCLEOTIDE SEQUENCE [LARGE SCALE GENOMIC DNA]</scope>
    <source>
        <strain evidence="2 3">NCTC13105</strain>
    </source>
</reference>
<keyword evidence="2" id="KW-0808">Transferase</keyword>
<name>A0AAX2LZP6_CAMJU</name>
<evidence type="ECO:0000256" key="1">
    <source>
        <dbReference type="ARBA" id="ARBA00007274"/>
    </source>
</evidence>
<dbReference type="Proteomes" id="UP000254131">
    <property type="component" value="Unassembled WGS sequence"/>
</dbReference>
<sequence>MLKQGITLGTGCVIGQRAVVTKDVPPYAIVAGIPAKIIKYRFDEKTIERLLKIQWWRYHFADFYDIDLNLKINQYLDLLEEKIIKKSISYYNPNKLYFRDILELKSKKFLIYFNLFFTPTSSLSKTSNNF</sequence>
<organism evidence="2 3">
    <name type="scientific">Campylobacter jejuni</name>
    <dbReference type="NCBI Taxonomy" id="197"/>
    <lineage>
        <taxon>Bacteria</taxon>
        <taxon>Pseudomonadati</taxon>
        <taxon>Campylobacterota</taxon>
        <taxon>Epsilonproteobacteria</taxon>
        <taxon>Campylobacterales</taxon>
        <taxon>Campylobacteraceae</taxon>
        <taxon>Campylobacter</taxon>
    </lineage>
</organism>
<dbReference type="AlphaFoldDB" id="A0AAX2LZP6"/>
<gene>
    <name evidence="2" type="primary">cat</name>
    <name evidence="2" type="ORF">NCTC13105_00159</name>
</gene>
<protein>
    <submittedName>
        <fullName evidence="2">Acetyltransferase</fullName>
        <ecNumber evidence="2">2.3.1.28</ecNumber>
    </submittedName>
</protein>
<proteinExistence type="inferred from homology"/>
<dbReference type="InterPro" id="IPR011004">
    <property type="entry name" value="Trimer_LpxA-like_sf"/>
</dbReference>
<comment type="similarity">
    <text evidence="1">Belongs to the transferase hexapeptide repeat family.</text>
</comment>
<evidence type="ECO:0000313" key="3">
    <source>
        <dbReference type="Proteomes" id="UP000254131"/>
    </source>
</evidence>
<accession>A0AAX2LZP6</accession>
<dbReference type="EC" id="2.3.1.28" evidence="2"/>
<comment type="caution">
    <text evidence="2">The sequence shown here is derived from an EMBL/GenBank/DDBJ whole genome shotgun (WGS) entry which is preliminary data.</text>
</comment>
<dbReference type="EMBL" id="UFVB01000001">
    <property type="protein sequence ID" value="SUW91542.1"/>
    <property type="molecule type" value="Genomic_DNA"/>
</dbReference>